<proteinExistence type="predicted"/>
<keyword evidence="2" id="KW-1185">Reference proteome</keyword>
<name>A0A1A9UZP2_GLOAU</name>
<organism evidence="1 2">
    <name type="scientific">Glossina austeni</name>
    <name type="common">Savannah tsetse fly</name>
    <dbReference type="NCBI Taxonomy" id="7395"/>
    <lineage>
        <taxon>Eukaryota</taxon>
        <taxon>Metazoa</taxon>
        <taxon>Ecdysozoa</taxon>
        <taxon>Arthropoda</taxon>
        <taxon>Hexapoda</taxon>
        <taxon>Insecta</taxon>
        <taxon>Pterygota</taxon>
        <taxon>Neoptera</taxon>
        <taxon>Endopterygota</taxon>
        <taxon>Diptera</taxon>
        <taxon>Brachycera</taxon>
        <taxon>Muscomorpha</taxon>
        <taxon>Hippoboscoidea</taxon>
        <taxon>Glossinidae</taxon>
        <taxon>Glossina</taxon>
    </lineage>
</organism>
<sequence>MGKVAVKFRTLARWSIINMQNEIVVPLRETLQSEIRLLYYEAYLFTFFITYTTRYYAIKYDVRVFKIQEAYEAYVRKMRKNSINTIEEARRSNAWAESNLVLLKLQLHGGRFKLIKKLKASINNSLSKKKLGAGTIISRIMTIHKLLRSFNELPCKANCFCSEEMLMLLMRLHQHQPKI</sequence>
<dbReference type="Proteomes" id="UP000078200">
    <property type="component" value="Unassembled WGS sequence"/>
</dbReference>
<accession>A0A1A9UZP2</accession>
<protein>
    <submittedName>
        <fullName evidence="1">Uncharacterized protein</fullName>
    </submittedName>
</protein>
<dbReference type="EnsemblMetazoa" id="GAUT020999-RA">
    <property type="protein sequence ID" value="GAUT020999-PA"/>
    <property type="gene ID" value="GAUT020999"/>
</dbReference>
<dbReference type="AlphaFoldDB" id="A0A1A9UZP2"/>
<reference evidence="1" key="1">
    <citation type="submission" date="2020-05" db="UniProtKB">
        <authorList>
            <consortium name="EnsemblMetazoa"/>
        </authorList>
    </citation>
    <scope>IDENTIFICATION</scope>
    <source>
        <strain evidence="1">TTRI</strain>
    </source>
</reference>
<evidence type="ECO:0000313" key="1">
    <source>
        <dbReference type="EnsemblMetazoa" id="GAUT020999-PA"/>
    </source>
</evidence>
<evidence type="ECO:0000313" key="2">
    <source>
        <dbReference type="Proteomes" id="UP000078200"/>
    </source>
</evidence>
<dbReference type="VEuPathDB" id="VectorBase:GAUT020999"/>